<sequence>MYTFENGLRKVAPYFSEFSVRIKQRWEGKTLVELQTTEFGESAAVVEQAIRHHRLFIETNQGKKKHTQQTIKGWDSLATRPLDRFDVIHSLQHRHEPSVGDLPWTVIHEDDDLLVISKPPGIPTHPTGNYHYNSITEIVKFDRQLANVWPTHRLDKATAGVLILAKNQKAGKYYQQLFSENKQLVTKEYFARVKGEFPQGTHLVNCPIFSVMSTQGHIRPVNADELMANSSTIFTRVSYDPTSNQSVVKCQPVTGKTHQIRIHLRNVGFPIANDYLYHPVNEGFINHEVNKLSCSIELELYRRLFRVHPEFGQLQSADKLPEALQKGTIDLYSITNWYHDSALRSEVERLKSLRSQSFEKLKADYDTKCLECGKQLLTTDRDLSDQAIWLHAFKYHYQGNPNICFEDDIPSWAKPNFIE</sequence>
<dbReference type="AlphaFoldDB" id="A0A642UUT3"/>
<evidence type="ECO:0000313" key="3">
    <source>
        <dbReference type="Proteomes" id="UP000449547"/>
    </source>
</evidence>
<evidence type="ECO:0000259" key="1">
    <source>
        <dbReference type="Pfam" id="PF00849"/>
    </source>
</evidence>
<dbReference type="GO" id="GO:0009982">
    <property type="term" value="F:pseudouridine synthase activity"/>
    <property type="evidence" value="ECO:0007669"/>
    <property type="project" value="InterPro"/>
</dbReference>
<dbReference type="PANTHER" id="PTHR21600:SF40">
    <property type="entry name" value="PSEUDOURIDYLATE SYNTHASE RPUSD2"/>
    <property type="match status" value="1"/>
</dbReference>
<keyword evidence="3" id="KW-1185">Reference proteome</keyword>
<dbReference type="GO" id="GO:0003723">
    <property type="term" value="F:RNA binding"/>
    <property type="evidence" value="ECO:0007669"/>
    <property type="project" value="InterPro"/>
</dbReference>
<dbReference type="PANTHER" id="PTHR21600">
    <property type="entry name" value="MITOCHONDRIAL RNA PSEUDOURIDINE SYNTHASE"/>
    <property type="match status" value="1"/>
</dbReference>
<organism evidence="2 3">
    <name type="scientific">Diutina rugosa</name>
    <name type="common">Yeast</name>
    <name type="synonym">Candida rugosa</name>
    <dbReference type="NCBI Taxonomy" id="5481"/>
    <lineage>
        <taxon>Eukaryota</taxon>
        <taxon>Fungi</taxon>
        <taxon>Dikarya</taxon>
        <taxon>Ascomycota</taxon>
        <taxon>Saccharomycotina</taxon>
        <taxon>Pichiomycetes</taxon>
        <taxon>Debaryomycetaceae</taxon>
        <taxon>Diutina</taxon>
    </lineage>
</organism>
<proteinExistence type="predicted"/>
<dbReference type="OMA" id="THKHEPP"/>
<dbReference type="VEuPathDB" id="FungiDB:DIURU_001376"/>
<dbReference type="Gene3D" id="3.30.2350.10">
    <property type="entry name" value="Pseudouridine synthase"/>
    <property type="match status" value="1"/>
</dbReference>
<reference evidence="2 3" key="1">
    <citation type="submission" date="2019-07" db="EMBL/GenBank/DDBJ databases">
        <title>Genome assembly of two rare yeast pathogens: Diutina rugosa and Trichomonascus ciferrii.</title>
        <authorList>
            <person name="Mixao V."/>
            <person name="Saus E."/>
            <person name="Hansen A."/>
            <person name="Lass-Flor C."/>
            <person name="Gabaldon T."/>
        </authorList>
    </citation>
    <scope>NUCLEOTIDE SEQUENCE [LARGE SCALE GENOMIC DNA]</scope>
    <source>
        <strain evidence="2 3">CBS 613</strain>
    </source>
</reference>
<dbReference type="OrthoDB" id="424794at2759"/>
<protein>
    <recommendedName>
        <fullName evidence="1">Pseudouridine synthase RsuA/RluA-like domain-containing protein</fullName>
    </recommendedName>
</protein>
<comment type="caution">
    <text evidence="2">The sequence shown here is derived from an EMBL/GenBank/DDBJ whole genome shotgun (WGS) entry which is preliminary data.</text>
</comment>
<name>A0A642UUT3_DIURU</name>
<dbReference type="InterPro" id="IPR050188">
    <property type="entry name" value="RluA_PseudoU_synthase"/>
</dbReference>
<dbReference type="Proteomes" id="UP000449547">
    <property type="component" value="Unassembled WGS sequence"/>
</dbReference>
<evidence type="ECO:0000313" key="2">
    <source>
        <dbReference type="EMBL" id="KAA8905714.1"/>
    </source>
</evidence>
<dbReference type="RefSeq" id="XP_034013824.1">
    <property type="nucleotide sequence ID" value="XM_034153912.1"/>
</dbReference>
<dbReference type="GeneID" id="54780029"/>
<gene>
    <name evidence="2" type="ORF">DIURU_001376</name>
</gene>
<dbReference type="InterPro" id="IPR006145">
    <property type="entry name" value="PsdUridine_synth_RsuA/RluA"/>
</dbReference>
<dbReference type="CDD" id="cd02557">
    <property type="entry name" value="PseudoU_synth_ScRIB2"/>
    <property type="match status" value="1"/>
</dbReference>
<dbReference type="EMBL" id="SWFT01000042">
    <property type="protein sequence ID" value="KAA8905714.1"/>
    <property type="molecule type" value="Genomic_DNA"/>
</dbReference>
<accession>A0A642UUT3</accession>
<feature type="domain" description="Pseudouridine synthase RsuA/RluA-like" evidence="1">
    <location>
        <begin position="112"/>
        <end position="265"/>
    </location>
</feature>
<dbReference type="SUPFAM" id="SSF55120">
    <property type="entry name" value="Pseudouridine synthase"/>
    <property type="match status" value="1"/>
</dbReference>
<dbReference type="GO" id="GO:0000455">
    <property type="term" value="P:enzyme-directed rRNA pseudouridine synthesis"/>
    <property type="evidence" value="ECO:0007669"/>
    <property type="project" value="TreeGrafter"/>
</dbReference>
<dbReference type="Pfam" id="PF00849">
    <property type="entry name" value="PseudoU_synth_2"/>
    <property type="match status" value="1"/>
</dbReference>
<dbReference type="InterPro" id="IPR020103">
    <property type="entry name" value="PsdUridine_synth_cat_dom_sf"/>
</dbReference>